<keyword evidence="7" id="KW-1185">Reference proteome</keyword>
<evidence type="ECO:0000256" key="4">
    <source>
        <dbReference type="ARBA" id="ARBA00023014"/>
    </source>
</evidence>
<dbReference type="PROSITE" id="PS00198">
    <property type="entry name" value="4FE4S_FER_1"/>
    <property type="match status" value="1"/>
</dbReference>
<protein>
    <submittedName>
        <fullName evidence="6">4Fe-4S ferredoxin</fullName>
    </submittedName>
</protein>
<evidence type="ECO:0000313" key="6">
    <source>
        <dbReference type="EMBL" id="KWT94494.1"/>
    </source>
</evidence>
<name>A0ABR5SJC6_9BACT</name>
<feature type="domain" description="4Fe-4S ferredoxin-type" evidence="5">
    <location>
        <begin position="7"/>
        <end position="37"/>
    </location>
</feature>
<keyword evidence="2" id="KW-0479">Metal-binding</keyword>
<reference evidence="6 7" key="1">
    <citation type="submission" date="2015-11" db="EMBL/GenBank/DDBJ databases">
        <authorList>
            <person name="Lin W."/>
        </authorList>
    </citation>
    <scope>NUCLEOTIDE SEQUENCE [LARGE SCALE GENOMIC DNA]</scope>
    <source>
        <strain evidence="6 7">HCH-1</strain>
    </source>
</reference>
<dbReference type="PANTHER" id="PTHR43177">
    <property type="entry name" value="PROTEIN NRFC"/>
    <property type="match status" value="1"/>
</dbReference>
<dbReference type="PANTHER" id="PTHR43177:SF3">
    <property type="entry name" value="PROTEIN NRFC HOMOLOG"/>
    <property type="match status" value="1"/>
</dbReference>
<dbReference type="InterPro" id="IPR017896">
    <property type="entry name" value="4Fe4S_Fe-S-bd"/>
</dbReference>
<evidence type="ECO:0000256" key="3">
    <source>
        <dbReference type="ARBA" id="ARBA00023004"/>
    </source>
</evidence>
<feature type="domain" description="4Fe-4S ferredoxin-type" evidence="5">
    <location>
        <begin position="84"/>
        <end position="113"/>
    </location>
</feature>
<accession>A0ABR5SJC6</accession>
<evidence type="ECO:0000256" key="1">
    <source>
        <dbReference type="ARBA" id="ARBA00022485"/>
    </source>
</evidence>
<dbReference type="InterPro" id="IPR050954">
    <property type="entry name" value="ET_IronSulfur_Cluster-Binding"/>
</dbReference>
<gene>
    <name evidence="6" type="ORF">ASN18_0224</name>
</gene>
<dbReference type="Pfam" id="PF13247">
    <property type="entry name" value="Fer4_11"/>
    <property type="match status" value="1"/>
</dbReference>
<dbReference type="Proteomes" id="UP000060487">
    <property type="component" value="Unassembled WGS sequence"/>
</dbReference>
<dbReference type="EMBL" id="LNQR01000005">
    <property type="protein sequence ID" value="KWT94494.1"/>
    <property type="molecule type" value="Genomic_DNA"/>
</dbReference>
<evidence type="ECO:0000259" key="5">
    <source>
        <dbReference type="PROSITE" id="PS51379"/>
    </source>
</evidence>
<comment type="caution">
    <text evidence="6">The sequence shown here is derived from an EMBL/GenBank/DDBJ whole genome shotgun (WGS) entry which is preliminary data.</text>
</comment>
<keyword evidence="3" id="KW-0408">Iron</keyword>
<keyword evidence="4" id="KW-0411">Iron-sulfur</keyword>
<feature type="domain" description="4Fe-4S ferredoxin-type" evidence="5">
    <location>
        <begin position="52"/>
        <end position="83"/>
    </location>
</feature>
<organism evidence="6 7">
    <name type="scientific">Candidatus Magnetominusculus xianensis</name>
    <dbReference type="NCBI Taxonomy" id="1748249"/>
    <lineage>
        <taxon>Bacteria</taxon>
        <taxon>Pseudomonadati</taxon>
        <taxon>Nitrospirota</taxon>
        <taxon>Nitrospiria</taxon>
        <taxon>Nitrospirales</taxon>
        <taxon>Nitrospiraceae</taxon>
        <taxon>Candidatus Magnetominusculus</taxon>
    </lineage>
</organism>
<dbReference type="Gene3D" id="3.30.70.20">
    <property type="match status" value="2"/>
</dbReference>
<dbReference type="SUPFAM" id="SSF54862">
    <property type="entry name" value="4Fe-4S ferredoxins"/>
    <property type="match status" value="1"/>
</dbReference>
<dbReference type="RefSeq" id="WP_085050758.1">
    <property type="nucleotide sequence ID" value="NZ_LNQR01000005.1"/>
</dbReference>
<dbReference type="CDD" id="cd10551">
    <property type="entry name" value="PsrB"/>
    <property type="match status" value="1"/>
</dbReference>
<dbReference type="PROSITE" id="PS51379">
    <property type="entry name" value="4FE4S_FER_2"/>
    <property type="match status" value="3"/>
</dbReference>
<evidence type="ECO:0000256" key="2">
    <source>
        <dbReference type="ARBA" id="ARBA00022723"/>
    </source>
</evidence>
<evidence type="ECO:0000313" key="7">
    <source>
        <dbReference type="Proteomes" id="UP000060487"/>
    </source>
</evidence>
<dbReference type="InterPro" id="IPR017900">
    <property type="entry name" value="4Fe4S_Fe_S_CS"/>
</dbReference>
<sequence>MSANPKWAMIIDTTRCVGCLACVAACHNQNELPMTEYFNRIEEQEFGHFPNYNRRFTPMQCQHCDNPPCVGVCPTGASYKRDDGIVAVDIKKCIGCKYCILSCPYNARVVNDEHGYVHKCSFCAGLLGKDDLPACVGTCPTGVRVFGDLNDPNSEISKLAATKKTVQIGKDLNTRPSIYYIIG</sequence>
<keyword evidence="1" id="KW-0004">4Fe-4S</keyword>
<proteinExistence type="predicted"/>